<dbReference type="Pfam" id="PF00335">
    <property type="entry name" value="Tetraspanin"/>
    <property type="match status" value="1"/>
</dbReference>
<feature type="transmembrane region" description="Helical" evidence="7">
    <location>
        <begin position="12"/>
        <end position="34"/>
    </location>
</feature>
<sequence>MVDGGTKCVKYLVFFFNFLFFVFGIVLLGFGAYAEIRFGPYVIFTSTNYATGSHLLIAVGVIISVISFFGCCGAWKENRFMLIIFFVLLFVLLGLEIAAAVLGYKDRDEIEADIKKDIENKIKEYPTKYEKEIDDLQKEFKCCGASGPEDWISIKKLRFPPDSCNCEGVSKDQCSTFTLNYYYKAGCAPALKTYFYDKLLVIAALAITLIVIQILGMVFAMFLICRISS</sequence>
<proteinExistence type="inferred from homology"/>
<evidence type="ECO:0000256" key="7">
    <source>
        <dbReference type="RuleBase" id="RU361218"/>
    </source>
</evidence>
<dbReference type="PROSITE" id="PS00421">
    <property type="entry name" value="TM4_1"/>
    <property type="match status" value="1"/>
</dbReference>
<dbReference type="PANTHER" id="PTHR19282">
    <property type="entry name" value="TETRASPANIN"/>
    <property type="match status" value="1"/>
</dbReference>
<dbReference type="InterPro" id="IPR000301">
    <property type="entry name" value="Tetraspanin_animals"/>
</dbReference>
<feature type="transmembrane region" description="Helical" evidence="7">
    <location>
        <begin position="199"/>
        <end position="224"/>
    </location>
</feature>
<comment type="similarity">
    <text evidence="2 7">Belongs to the tetraspanin (TM4SF) family.</text>
</comment>
<dbReference type="PANTHER" id="PTHR19282:SF534">
    <property type="entry name" value="TETRASPANIN FAMILY-RELATED"/>
    <property type="match status" value="1"/>
</dbReference>
<dbReference type="GO" id="GO:0005886">
    <property type="term" value="C:plasma membrane"/>
    <property type="evidence" value="ECO:0007669"/>
    <property type="project" value="TreeGrafter"/>
</dbReference>
<keyword evidence="6" id="KW-1015">Disulfide bond</keyword>
<organism evidence="8 9">
    <name type="scientific">Actinia tenebrosa</name>
    <name type="common">Australian red waratah sea anemone</name>
    <dbReference type="NCBI Taxonomy" id="6105"/>
    <lineage>
        <taxon>Eukaryota</taxon>
        <taxon>Metazoa</taxon>
        <taxon>Cnidaria</taxon>
        <taxon>Anthozoa</taxon>
        <taxon>Hexacorallia</taxon>
        <taxon>Actiniaria</taxon>
        <taxon>Actiniidae</taxon>
        <taxon>Actinia</taxon>
    </lineage>
</organism>
<dbReference type="InterPro" id="IPR018499">
    <property type="entry name" value="Tetraspanin/Peripherin"/>
</dbReference>
<dbReference type="CDD" id="cd03127">
    <property type="entry name" value="tetraspanin_LEL"/>
    <property type="match status" value="1"/>
</dbReference>
<keyword evidence="5 7" id="KW-0472">Membrane</keyword>
<dbReference type="InParanoid" id="A0A6P8J0Y7"/>
<evidence type="ECO:0000256" key="6">
    <source>
        <dbReference type="PIRSR" id="PIRSR002419-1"/>
    </source>
</evidence>
<dbReference type="InterPro" id="IPR018503">
    <property type="entry name" value="Tetraspanin_CS"/>
</dbReference>
<dbReference type="GeneID" id="116307444"/>
<protein>
    <recommendedName>
        <fullName evidence="7">Tetraspanin</fullName>
    </recommendedName>
</protein>
<feature type="transmembrane region" description="Helical" evidence="7">
    <location>
        <begin position="82"/>
        <end position="104"/>
    </location>
</feature>
<dbReference type="PRINTS" id="PR00259">
    <property type="entry name" value="TMFOUR"/>
</dbReference>
<dbReference type="Proteomes" id="UP000515163">
    <property type="component" value="Unplaced"/>
</dbReference>
<comment type="subcellular location">
    <subcellularLocation>
        <location evidence="1 7">Membrane</location>
        <topology evidence="1 7">Multi-pass membrane protein</topology>
    </subcellularLocation>
</comment>
<dbReference type="Gene3D" id="1.10.1450.10">
    <property type="entry name" value="Tetraspanin"/>
    <property type="match status" value="1"/>
</dbReference>
<evidence type="ECO:0000256" key="2">
    <source>
        <dbReference type="ARBA" id="ARBA00006840"/>
    </source>
</evidence>
<gene>
    <name evidence="9" type="primary">LOC116307444</name>
</gene>
<keyword evidence="3 7" id="KW-0812">Transmembrane</keyword>
<evidence type="ECO:0000256" key="3">
    <source>
        <dbReference type="ARBA" id="ARBA00022692"/>
    </source>
</evidence>
<feature type="disulfide bond" evidence="6">
    <location>
        <begin position="143"/>
        <end position="164"/>
    </location>
</feature>
<dbReference type="PIRSF" id="PIRSF002419">
    <property type="entry name" value="Tetraspanin"/>
    <property type="match status" value="1"/>
</dbReference>
<dbReference type="KEGG" id="aten:116307444"/>
<keyword evidence="8" id="KW-1185">Reference proteome</keyword>
<evidence type="ECO:0000256" key="1">
    <source>
        <dbReference type="ARBA" id="ARBA00004141"/>
    </source>
</evidence>
<dbReference type="SUPFAM" id="SSF48652">
    <property type="entry name" value="Tetraspanin"/>
    <property type="match status" value="1"/>
</dbReference>
<evidence type="ECO:0000313" key="9">
    <source>
        <dbReference type="RefSeq" id="XP_031573561.1"/>
    </source>
</evidence>
<dbReference type="AlphaFoldDB" id="A0A6P8J0Y7"/>
<name>A0A6P8J0Y7_ACTTE</name>
<accession>A0A6P8J0Y7</accession>
<evidence type="ECO:0000256" key="5">
    <source>
        <dbReference type="ARBA" id="ARBA00023136"/>
    </source>
</evidence>
<evidence type="ECO:0000256" key="4">
    <source>
        <dbReference type="ARBA" id="ARBA00022989"/>
    </source>
</evidence>
<dbReference type="InterPro" id="IPR008952">
    <property type="entry name" value="Tetraspanin_EC2_sf"/>
</dbReference>
<evidence type="ECO:0000313" key="8">
    <source>
        <dbReference type="Proteomes" id="UP000515163"/>
    </source>
</evidence>
<feature type="transmembrane region" description="Helical" evidence="7">
    <location>
        <begin position="54"/>
        <end position="75"/>
    </location>
</feature>
<dbReference type="OrthoDB" id="5982705at2759"/>
<dbReference type="RefSeq" id="XP_031573561.1">
    <property type="nucleotide sequence ID" value="XM_031717701.1"/>
</dbReference>
<keyword evidence="4 7" id="KW-1133">Transmembrane helix</keyword>
<reference evidence="9" key="1">
    <citation type="submission" date="2025-08" db="UniProtKB">
        <authorList>
            <consortium name="RefSeq"/>
        </authorList>
    </citation>
    <scope>IDENTIFICATION</scope>
    <source>
        <tissue evidence="9">Tentacle</tissue>
    </source>
</reference>